<dbReference type="CDD" id="cd14750">
    <property type="entry name" value="PBP2_TMBP"/>
    <property type="match status" value="1"/>
</dbReference>
<name>A0A852ZZN4_9ACTN</name>
<dbReference type="PROSITE" id="PS51257">
    <property type="entry name" value="PROKAR_LIPOPROTEIN"/>
    <property type="match status" value="1"/>
</dbReference>
<evidence type="ECO:0000256" key="4">
    <source>
        <dbReference type="SAM" id="SignalP"/>
    </source>
</evidence>
<comment type="similarity">
    <text evidence="1">Belongs to the bacterial solute-binding protein 1 family.</text>
</comment>
<dbReference type="SUPFAM" id="SSF53850">
    <property type="entry name" value="Periplasmic binding protein-like II"/>
    <property type="match status" value="1"/>
</dbReference>
<dbReference type="PANTHER" id="PTHR43649">
    <property type="entry name" value="ARABINOSE-BINDING PROTEIN-RELATED"/>
    <property type="match status" value="1"/>
</dbReference>
<feature type="signal peptide" evidence="4">
    <location>
        <begin position="1"/>
        <end position="24"/>
    </location>
</feature>
<proteinExistence type="inferred from homology"/>
<feature type="chain" id="PRO_5039304648" evidence="4">
    <location>
        <begin position="25"/>
        <end position="435"/>
    </location>
</feature>
<sequence length="435" mass="46034">MPHTSPRTAKVLAAATAVVLSATACGSGSGTGTPEAGPAEGTITWYAMPFGPAGLPEKLVEAFEAAHPEIDVEFQAAPNNTDTVRSTLTTEISGGSSSVDVYNGDVVWPAQFGQASLALSVDDYLPADFWERFAEGRAEGTEYAGSHVAVPLFTDQGFLVYRQDLLEQAGLPVPTTWEELRETAKRLQDSGAVEHGYVAQWANYEGLTVNWTEFAADADTSILNPDATEAAIDSPESLRALEFMRSLIEEGVTPAATTTFQEQQAQQLFTSGGAAFLRNWGYAYGDANDPEVSEIVGKVGITTLPTFEGQQPPGYSAVGGWNLMINPHTDNLGATMAFVEWMTGPQAQRILAENSMIPAVADVLNDPELQAANPVLAAAAQTRLISRPSATPEYPRISQSVYTNVNAALTGTTAPATALAEAQARINDAVSGDTL</sequence>
<keyword evidence="5" id="KW-0762">Sugar transport</keyword>
<keyword evidence="3 4" id="KW-0732">Signal</keyword>
<keyword evidence="2" id="KW-0813">Transport</keyword>
<evidence type="ECO:0000313" key="5">
    <source>
        <dbReference type="EMBL" id="NYI03732.1"/>
    </source>
</evidence>
<dbReference type="EMBL" id="JACBZD010000001">
    <property type="protein sequence ID" value="NYI03732.1"/>
    <property type="molecule type" value="Genomic_DNA"/>
</dbReference>
<dbReference type="AlphaFoldDB" id="A0A852ZZN4"/>
<dbReference type="Pfam" id="PF01547">
    <property type="entry name" value="SBP_bac_1"/>
    <property type="match status" value="1"/>
</dbReference>
<evidence type="ECO:0000256" key="3">
    <source>
        <dbReference type="ARBA" id="ARBA00022729"/>
    </source>
</evidence>
<dbReference type="Proteomes" id="UP000567795">
    <property type="component" value="Unassembled WGS sequence"/>
</dbReference>
<gene>
    <name evidence="5" type="ORF">FHU37_000675</name>
</gene>
<dbReference type="RefSeq" id="WP_179812736.1">
    <property type="nucleotide sequence ID" value="NZ_JACBZD010000001.1"/>
</dbReference>
<evidence type="ECO:0000313" key="6">
    <source>
        <dbReference type="Proteomes" id="UP000567795"/>
    </source>
</evidence>
<organism evidence="5 6">
    <name type="scientific">Allostreptomyces psammosilenae</name>
    <dbReference type="NCBI Taxonomy" id="1892865"/>
    <lineage>
        <taxon>Bacteria</taxon>
        <taxon>Bacillati</taxon>
        <taxon>Actinomycetota</taxon>
        <taxon>Actinomycetes</taxon>
        <taxon>Kitasatosporales</taxon>
        <taxon>Streptomycetaceae</taxon>
        <taxon>Allostreptomyces</taxon>
    </lineage>
</organism>
<reference evidence="5 6" key="1">
    <citation type="submission" date="2020-07" db="EMBL/GenBank/DDBJ databases">
        <title>Sequencing the genomes of 1000 actinobacteria strains.</title>
        <authorList>
            <person name="Klenk H.-P."/>
        </authorList>
    </citation>
    <scope>NUCLEOTIDE SEQUENCE [LARGE SCALE GENOMIC DNA]</scope>
    <source>
        <strain evidence="5 6">DSM 42178</strain>
    </source>
</reference>
<dbReference type="InterPro" id="IPR050490">
    <property type="entry name" value="Bact_solute-bd_prot1"/>
</dbReference>
<dbReference type="Gene3D" id="3.40.190.10">
    <property type="entry name" value="Periplasmic binding protein-like II"/>
    <property type="match status" value="2"/>
</dbReference>
<accession>A0A852ZZN4</accession>
<comment type="caution">
    <text evidence="5">The sequence shown here is derived from an EMBL/GenBank/DDBJ whole genome shotgun (WGS) entry which is preliminary data.</text>
</comment>
<dbReference type="InterPro" id="IPR006059">
    <property type="entry name" value="SBP"/>
</dbReference>
<evidence type="ECO:0000256" key="1">
    <source>
        <dbReference type="ARBA" id="ARBA00008520"/>
    </source>
</evidence>
<keyword evidence="6" id="KW-1185">Reference proteome</keyword>
<evidence type="ECO:0000256" key="2">
    <source>
        <dbReference type="ARBA" id="ARBA00022448"/>
    </source>
</evidence>
<dbReference type="PANTHER" id="PTHR43649:SF34">
    <property type="entry name" value="ABC TRANSPORTER PERIPLASMIC-BINDING PROTEIN YCJN-RELATED"/>
    <property type="match status" value="1"/>
</dbReference>
<protein>
    <submittedName>
        <fullName evidence="5">Multiple sugar transport system substrate-binding protein</fullName>
    </submittedName>
</protein>